<proteinExistence type="inferred from homology"/>
<dbReference type="HOGENOM" id="CLU_036604_0_1_14"/>
<dbReference type="Proteomes" id="UP000032434">
    <property type="component" value="Chromosome 1"/>
</dbReference>
<dbReference type="InterPro" id="IPR049874">
    <property type="entry name" value="ROK_cs"/>
</dbReference>
<keyword evidence="2" id="KW-0808">Transferase</keyword>
<dbReference type="RefSeq" id="WP_052669982.1">
    <property type="nucleotide sequence ID" value="NZ_FUZK01000001.1"/>
</dbReference>
<dbReference type="InterPro" id="IPR000600">
    <property type="entry name" value="ROK"/>
</dbReference>
<dbReference type="KEGG" id="aoc:Aocu_06710"/>
<dbReference type="STRING" id="35623.Aocu_06710"/>
<keyword evidence="3" id="KW-1185">Reference proteome</keyword>
<organism evidence="2 3">
    <name type="scientific">Acholeplasma oculi</name>
    <dbReference type="NCBI Taxonomy" id="35623"/>
    <lineage>
        <taxon>Bacteria</taxon>
        <taxon>Bacillati</taxon>
        <taxon>Mycoplasmatota</taxon>
        <taxon>Mollicutes</taxon>
        <taxon>Acholeplasmatales</taxon>
        <taxon>Acholeplasmataceae</taxon>
        <taxon>Acholeplasma</taxon>
    </lineage>
</organism>
<gene>
    <name evidence="2" type="primary">glk</name>
    <name evidence="2" type="ORF">Aocu_06710</name>
</gene>
<dbReference type="OrthoDB" id="9796533at2"/>
<evidence type="ECO:0000313" key="2">
    <source>
        <dbReference type="EMBL" id="CDR30744.1"/>
    </source>
</evidence>
<comment type="similarity">
    <text evidence="1">Belongs to the ROK (NagC/XylR) family.</text>
</comment>
<evidence type="ECO:0000256" key="1">
    <source>
        <dbReference type="ARBA" id="ARBA00006479"/>
    </source>
</evidence>
<dbReference type="PANTHER" id="PTHR18964:SF149">
    <property type="entry name" value="BIFUNCTIONAL UDP-N-ACETYLGLUCOSAMINE 2-EPIMERASE_N-ACETYLMANNOSAMINE KINASE"/>
    <property type="match status" value="1"/>
</dbReference>
<dbReference type="AlphaFoldDB" id="A0A061ABH1"/>
<dbReference type="PROSITE" id="PS01125">
    <property type="entry name" value="ROK"/>
    <property type="match status" value="1"/>
</dbReference>
<dbReference type="Pfam" id="PF00480">
    <property type="entry name" value="ROK"/>
    <property type="match status" value="1"/>
</dbReference>
<accession>A0A061ABH1</accession>
<dbReference type="PANTHER" id="PTHR18964">
    <property type="entry name" value="ROK (REPRESSOR, ORF, KINASE) FAMILY"/>
    <property type="match status" value="1"/>
</dbReference>
<protein>
    <submittedName>
        <fullName evidence="2">Glucose kinase</fullName>
    </submittedName>
</protein>
<dbReference type="Gene3D" id="3.30.420.40">
    <property type="match status" value="2"/>
</dbReference>
<reference evidence="3" key="1">
    <citation type="submission" date="2014-05" db="EMBL/GenBank/DDBJ databases">
        <authorList>
            <person name="Kube M."/>
        </authorList>
    </citation>
    <scope>NUCLEOTIDE SEQUENCE [LARGE SCALE GENOMIC DNA]</scope>
</reference>
<dbReference type="InterPro" id="IPR043129">
    <property type="entry name" value="ATPase_NBD"/>
</dbReference>
<dbReference type="InParanoid" id="A0A061ABH1"/>
<sequence>MSKYFIGIDVGGTNVRIGLVDESLNIIHEEKHQSKKIGKNLGPFIKEFALKHKENHEILAISIGFPGLVDQATRSVLHIPNQRDFEGDYLLKIEEELGIPIIVGNDVNLLMLYDASFFGIDPNKSVLGFYLGTGFGNAIRIKNQLYQGEFGAAGEIGHVPVYLNGYKKDETQDDLESIVSGFNLIKIHEKHFKDTPFEEIFKKHFDSEPIQTYLHILAFYIATEMTILDISTIILGGGVIMSEQFPKAYLERLIKKNLFAKLTQENFKTYYAHPTVNSGILGAVLYAKSHLSI</sequence>
<dbReference type="CDD" id="cd24070">
    <property type="entry name" value="ASKHA_NBD_ROK_AlsK"/>
    <property type="match status" value="1"/>
</dbReference>
<dbReference type="NCBIfam" id="NF007251">
    <property type="entry name" value="PRK09698.1"/>
    <property type="match status" value="1"/>
</dbReference>
<keyword evidence="2" id="KW-0418">Kinase</keyword>
<evidence type="ECO:0000313" key="3">
    <source>
        <dbReference type="Proteomes" id="UP000032434"/>
    </source>
</evidence>
<dbReference type="EMBL" id="LK028559">
    <property type="protein sequence ID" value="CDR30744.1"/>
    <property type="molecule type" value="Genomic_DNA"/>
</dbReference>
<dbReference type="SUPFAM" id="SSF53067">
    <property type="entry name" value="Actin-like ATPase domain"/>
    <property type="match status" value="1"/>
</dbReference>
<name>A0A061ABH1_9MOLU</name>
<dbReference type="PATRIC" id="fig|35623.3.peg.671"/>
<dbReference type="GO" id="GO:0016301">
    <property type="term" value="F:kinase activity"/>
    <property type="evidence" value="ECO:0007669"/>
    <property type="project" value="UniProtKB-KW"/>
</dbReference>
<dbReference type="FunCoup" id="A0A061ABH1">
    <property type="interactions" value="204"/>
</dbReference>